<keyword evidence="13" id="KW-1133">Transmembrane helix</keyword>
<evidence type="ECO:0000256" key="6">
    <source>
        <dbReference type="ARBA" id="ARBA00022741"/>
    </source>
</evidence>
<dbReference type="Proteomes" id="UP001153069">
    <property type="component" value="Unassembled WGS sequence"/>
</dbReference>
<dbReference type="PANTHER" id="PTHR48005">
    <property type="entry name" value="LEUCINE RICH REPEAT KINASE 2"/>
    <property type="match status" value="1"/>
</dbReference>
<dbReference type="FunFam" id="3.80.10.10:FF:000095">
    <property type="entry name" value="LRR receptor-like serine/threonine-protein kinase GSO1"/>
    <property type="match status" value="1"/>
</dbReference>
<dbReference type="SMART" id="SM00369">
    <property type="entry name" value="LRR_TYP"/>
    <property type="match status" value="4"/>
</dbReference>
<keyword evidence="4" id="KW-0808">Transferase</keyword>
<protein>
    <recommendedName>
        <fullName evidence="1">non-specific serine/threonine protein kinase</fullName>
        <ecNumber evidence="1">2.7.11.1</ecNumber>
    </recommendedName>
</protein>
<evidence type="ECO:0000256" key="7">
    <source>
        <dbReference type="ARBA" id="ARBA00022777"/>
    </source>
</evidence>
<feature type="compositionally biased region" description="Polar residues" evidence="12">
    <location>
        <begin position="92"/>
        <end position="118"/>
    </location>
</feature>
<accession>A0A9N8GZT2</accession>
<proteinExistence type="predicted"/>
<keyword evidence="3" id="KW-0433">Leucine-rich repeat</keyword>
<dbReference type="PANTHER" id="PTHR48005:SF16">
    <property type="entry name" value="MDIS1-INTERACTING RECEPTOR LIKE KINASE 2-LIKE ISOFORM X1"/>
    <property type="match status" value="1"/>
</dbReference>
<comment type="catalytic activity">
    <reaction evidence="11">
        <text>L-seryl-[protein] + ATP = O-phospho-L-seryl-[protein] + ADP + H(+)</text>
        <dbReference type="Rhea" id="RHEA:17989"/>
        <dbReference type="Rhea" id="RHEA-COMP:9863"/>
        <dbReference type="Rhea" id="RHEA-COMP:11604"/>
        <dbReference type="ChEBI" id="CHEBI:15378"/>
        <dbReference type="ChEBI" id="CHEBI:29999"/>
        <dbReference type="ChEBI" id="CHEBI:30616"/>
        <dbReference type="ChEBI" id="CHEBI:83421"/>
        <dbReference type="ChEBI" id="CHEBI:456216"/>
        <dbReference type="EC" id="2.7.11.1"/>
    </reaction>
</comment>
<dbReference type="EMBL" id="CAICTM010000008">
    <property type="protein sequence ID" value="CAB9496718.1"/>
    <property type="molecule type" value="Genomic_DNA"/>
</dbReference>
<comment type="caution">
    <text evidence="14">The sequence shown here is derived from an EMBL/GenBank/DDBJ whole genome shotgun (WGS) entry which is preliminary data.</text>
</comment>
<keyword evidence="6" id="KW-0547">Nucleotide-binding</keyword>
<dbReference type="Pfam" id="PF12799">
    <property type="entry name" value="LRR_4"/>
    <property type="match status" value="1"/>
</dbReference>
<evidence type="ECO:0000256" key="12">
    <source>
        <dbReference type="SAM" id="MobiDB-lite"/>
    </source>
</evidence>
<keyword evidence="2" id="KW-0723">Serine/threonine-protein kinase</keyword>
<evidence type="ECO:0000256" key="3">
    <source>
        <dbReference type="ARBA" id="ARBA00022614"/>
    </source>
</evidence>
<keyword evidence="9 13" id="KW-0472">Membrane</keyword>
<keyword evidence="8" id="KW-0067">ATP-binding</keyword>
<feature type="region of interest" description="Disordered" evidence="12">
    <location>
        <begin position="295"/>
        <end position="319"/>
    </location>
</feature>
<dbReference type="InterPro" id="IPR025875">
    <property type="entry name" value="Leu-rich_rpt_4"/>
</dbReference>
<feature type="region of interest" description="Disordered" evidence="12">
    <location>
        <begin position="1"/>
        <end position="55"/>
    </location>
</feature>
<keyword evidence="7 14" id="KW-0418">Kinase</keyword>
<dbReference type="Pfam" id="PF00560">
    <property type="entry name" value="LRR_1"/>
    <property type="match status" value="1"/>
</dbReference>
<dbReference type="InterPro" id="IPR051420">
    <property type="entry name" value="Ser_Thr_Kinases_DiverseReg"/>
</dbReference>
<evidence type="ECO:0000313" key="14">
    <source>
        <dbReference type="EMBL" id="CAB9496718.1"/>
    </source>
</evidence>
<dbReference type="InterPro" id="IPR001611">
    <property type="entry name" value="Leu-rich_rpt"/>
</dbReference>
<dbReference type="GO" id="GO:0004674">
    <property type="term" value="F:protein serine/threonine kinase activity"/>
    <property type="evidence" value="ECO:0007669"/>
    <property type="project" value="UniProtKB-KW"/>
</dbReference>
<gene>
    <name evidence="14" type="ORF">SEMRO_8_G006840.1</name>
</gene>
<evidence type="ECO:0000256" key="1">
    <source>
        <dbReference type="ARBA" id="ARBA00012513"/>
    </source>
</evidence>
<dbReference type="InterPro" id="IPR032675">
    <property type="entry name" value="LRR_dom_sf"/>
</dbReference>
<evidence type="ECO:0000256" key="4">
    <source>
        <dbReference type="ARBA" id="ARBA00022679"/>
    </source>
</evidence>
<evidence type="ECO:0000256" key="11">
    <source>
        <dbReference type="ARBA" id="ARBA00048679"/>
    </source>
</evidence>
<dbReference type="Gene3D" id="3.80.10.10">
    <property type="entry name" value="Ribonuclease Inhibitor"/>
    <property type="match status" value="2"/>
</dbReference>
<evidence type="ECO:0000256" key="13">
    <source>
        <dbReference type="SAM" id="Phobius"/>
    </source>
</evidence>
<keyword evidence="14" id="KW-0675">Receptor</keyword>
<feature type="region of interest" description="Disordered" evidence="12">
    <location>
        <begin position="80"/>
        <end position="118"/>
    </location>
</feature>
<keyword evidence="15" id="KW-1185">Reference proteome</keyword>
<keyword evidence="13" id="KW-0812">Transmembrane</keyword>
<feature type="compositionally biased region" description="Low complexity" evidence="12">
    <location>
        <begin position="141"/>
        <end position="162"/>
    </location>
</feature>
<name>A0A9N8GZT2_9STRA</name>
<evidence type="ECO:0000256" key="10">
    <source>
        <dbReference type="ARBA" id="ARBA00047899"/>
    </source>
</evidence>
<dbReference type="GO" id="GO:0005524">
    <property type="term" value="F:ATP binding"/>
    <property type="evidence" value="ECO:0007669"/>
    <property type="project" value="UniProtKB-KW"/>
</dbReference>
<evidence type="ECO:0000256" key="8">
    <source>
        <dbReference type="ARBA" id="ARBA00022840"/>
    </source>
</evidence>
<organism evidence="14 15">
    <name type="scientific">Seminavis robusta</name>
    <dbReference type="NCBI Taxonomy" id="568900"/>
    <lineage>
        <taxon>Eukaryota</taxon>
        <taxon>Sar</taxon>
        <taxon>Stramenopiles</taxon>
        <taxon>Ochrophyta</taxon>
        <taxon>Bacillariophyta</taxon>
        <taxon>Bacillariophyceae</taxon>
        <taxon>Bacillariophycidae</taxon>
        <taxon>Naviculales</taxon>
        <taxon>Naviculaceae</taxon>
        <taxon>Seminavis</taxon>
    </lineage>
</organism>
<dbReference type="OrthoDB" id="195103at2759"/>
<dbReference type="AlphaFoldDB" id="A0A9N8GZT2"/>
<dbReference type="InterPro" id="IPR003591">
    <property type="entry name" value="Leu-rich_rpt_typical-subtyp"/>
</dbReference>
<evidence type="ECO:0000256" key="2">
    <source>
        <dbReference type="ARBA" id="ARBA00022527"/>
    </source>
</evidence>
<comment type="catalytic activity">
    <reaction evidence="10">
        <text>L-threonyl-[protein] + ATP = O-phospho-L-threonyl-[protein] + ADP + H(+)</text>
        <dbReference type="Rhea" id="RHEA:46608"/>
        <dbReference type="Rhea" id="RHEA-COMP:11060"/>
        <dbReference type="Rhea" id="RHEA-COMP:11605"/>
        <dbReference type="ChEBI" id="CHEBI:15378"/>
        <dbReference type="ChEBI" id="CHEBI:30013"/>
        <dbReference type="ChEBI" id="CHEBI:30616"/>
        <dbReference type="ChEBI" id="CHEBI:61977"/>
        <dbReference type="ChEBI" id="CHEBI:456216"/>
        <dbReference type="EC" id="2.7.11.1"/>
    </reaction>
</comment>
<feature type="compositionally biased region" description="Polar residues" evidence="12">
    <location>
        <begin position="40"/>
        <end position="49"/>
    </location>
</feature>
<dbReference type="EC" id="2.7.11.1" evidence="1"/>
<evidence type="ECO:0000256" key="5">
    <source>
        <dbReference type="ARBA" id="ARBA00022737"/>
    </source>
</evidence>
<feature type="region of interest" description="Disordered" evidence="12">
    <location>
        <begin position="135"/>
        <end position="187"/>
    </location>
</feature>
<dbReference type="SUPFAM" id="SSF52058">
    <property type="entry name" value="L domain-like"/>
    <property type="match status" value="1"/>
</dbReference>
<feature type="compositionally biased region" description="Pro residues" evidence="12">
    <location>
        <begin position="163"/>
        <end position="173"/>
    </location>
</feature>
<feature type="compositionally biased region" description="Low complexity" evidence="12">
    <location>
        <begin position="174"/>
        <end position="187"/>
    </location>
</feature>
<evidence type="ECO:0000313" key="15">
    <source>
        <dbReference type="Proteomes" id="UP001153069"/>
    </source>
</evidence>
<sequence>MHTRTITSSPRTGSGTGSRDDEDTSGSSRSSELEDDDSCQGANQSSPLQETALDIENVERGVCSGVEVTVETQETDLNLKGSCTTAIEDESQTITKNFGSGESKSPMDTTGTTSRTGSYADQLHRQQLEMLGDSKNHKNTNQQDQLNDSSSQIPTQQPQPSQEHPPCPQPPEQSDPSDSSDHQSYSSSATAIRQLLMEAIQEQIQPIPYYSSQSHIDTPGAYGSEQSFYAGRSVFHRRIPPSSDSVGLMSRADDATISTIHTNFTTAGNSTVVVTAANEAQLVEARAVTENQLMGDSSPSLGFAQPVDPQGNKNTRRRARNNRQESIVMLLWIAVGAVVLAGLVLLVLWWSGFFEQHGDENKGNANDDKSVPTEDLGFNMSGVADNYLLSPEEYLVRLLPNDTLARIFAEMGQKHDVSIRGENTTETPTAATTTPQLLAFQWLIDDPALKRYSRMQLQQRFALACFYYATSENGAQPWTQETHWMSYSHHECEWHLNPRRDVLQGEFGEESACDNYTVSPAATENDTVALNAENHYYPYVRLWLRSNNLQGKIPEELYWLTHLKSLDLSINRGLAGTLSANFAKLSELRELSFRVNPFTGVVPSELGALTQLSVLYLSKTELEGTIPKKIFTQLTHLQQLQLSNGPFIGTLATELGLLTNLKALSMAMTRISGTLPSEIGSLQLLQYTYLFQNLLTGTLPAVVLGTMSNLAWLHLHDNQLSGKLPSELGLLTNLQELKLNNNMLTGTIPPNIGNMTRLYELYLGNNQITGSLPLSLFNLTSLKELSAEGNLITGSIPGEVANMENLEVFVLSDNQFNGSIPWHMGQSMKAIIEFRWDQNLLFGTIPLELGLWNGTLSVWDVSNNLLTGILPPELSSWWTPGVDQSPLSFFNISGNDGIFGTIPKGLCGTLDNTSLGFDCNDNMCGCDCSCSINDTGSNSTSWV</sequence>
<reference evidence="14" key="1">
    <citation type="submission" date="2020-06" db="EMBL/GenBank/DDBJ databases">
        <authorList>
            <consortium name="Plant Systems Biology data submission"/>
        </authorList>
    </citation>
    <scope>NUCLEOTIDE SEQUENCE</scope>
    <source>
        <strain evidence="14">D6</strain>
    </source>
</reference>
<feature type="transmembrane region" description="Helical" evidence="13">
    <location>
        <begin position="327"/>
        <end position="350"/>
    </location>
</feature>
<keyword evidence="5" id="KW-0677">Repeat</keyword>
<evidence type="ECO:0000256" key="9">
    <source>
        <dbReference type="ARBA" id="ARBA00023136"/>
    </source>
</evidence>
<feature type="compositionally biased region" description="Low complexity" evidence="12">
    <location>
        <begin position="1"/>
        <end position="13"/>
    </location>
</feature>